<protein>
    <recommendedName>
        <fullName evidence="6">Late embryogenesis abundant protein LEA-2 subgroup domain-containing protein</fullName>
    </recommendedName>
</protein>
<keyword evidence="3 5" id="KW-1133">Transmembrane helix</keyword>
<evidence type="ECO:0000259" key="6">
    <source>
        <dbReference type="Pfam" id="PF03168"/>
    </source>
</evidence>
<name>A0A6A4KRB5_9ERIC</name>
<dbReference type="EMBL" id="QEFC01004267">
    <property type="protein sequence ID" value="KAE9445308.1"/>
    <property type="molecule type" value="Genomic_DNA"/>
</dbReference>
<comment type="caution">
    <text evidence="7">The sequence shown here is derived from an EMBL/GenBank/DDBJ whole genome shotgun (WGS) entry which is preliminary data.</text>
</comment>
<evidence type="ECO:0000256" key="3">
    <source>
        <dbReference type="ARBA" id="ARBA00022989"/>
    </source>
</evidence>
<dbReference type="PANTHER" id="PTHR31415">
    <property type="entry name" value="OS05G0367900 PROTEIN"/>
    <property type="match status" value="1"/>
</dbReference>
<evidence type="ECO:0000256" key="4">
    <source>
        <dbReference type="ARBA" id="ARBA00023136"/>
    </source>
</evidence>
<dbReference type="InterPro" id="IPR004864">
    <property type="entry name" value="LEA_2"/>
</dbReference>
<dbReference type="Pfam" id="PF03168">
    <property type="entry name" value="LEA_2"/>
    <property type="match status" value="1"/>
</dbReference>
<feature type="domain" description="Late embryogenesis abundant protein LEA-2 subgroup" evidence="6">
    <location>
        <begin position="78"/>
        <end position="178"/>
    </location>
</feature>
<accession>A0A6A4KRB5</accession>
<evidence type="ECO:0000256" key="5">
    <source>
        <dbReference type="SAM" id="Phobius"/>
    </source>
</evidence>
<reference evidence="7" key="1">
    <citation type="journal article" date="2019" name="Genome Biol. Evol.">
        <title>The Rhododendron genome and chromosomal organization provide insight into shared whole-genome duplications across the heath family (Ericaceae).</title>
        <authorList>
            <person name="Soza V.L."/>
            <person name="Lindsley D."/>
            <person name="Waalkes A."/>
            <person name="Ramage E."/>
            <person name="Patwardhan R.P."/>
            <person name="Burton J.N."/>
            <person name="Adey A."/>
            <person name="Kumar A."/>
            <person name="Qiu R."/>
            <person name="Shendure J."/>
            <person name="Hall B."/>
        </authorList>
    </citation>
    <scope>NUCLEOTIDE SEQUENCE</scope>
    <source>
        <strain evidence="7">RSF 1966-606</strain>
    </source>
</reference>
<dbReference type="GO" id="GO:0009506">
    <property type="term" value="C:plasmodesma"/>
    <property type="evidence" value="ECO:0007669"/>
    <property type="project" value="TreeGrafter"/>
</dbReference>
<evidence type="ECO:0000313" key="7">
    <source>
        <dbReference type="EMBL" id="KAE9445308.1"/>
    </source>
</evidence>
<dbReference type="AlphaFoldDB" id="A0A6A4KRB5"/>
<evidence type="ECO:0000256" key="1">
    <source>
        <dbReference type="ARBA" id="ARBA00004167"/>
    </source>
</evidence>
<organism evidence="7">
    <name type="scientific">Rhododendron williamsianum</name>
    <dbReference type="NCBI Taxonomy" id="262921"/>
    <lineage>
        <taxon>Eukaryota</taxon>
        <taxon>Viridiplantae</taxon>
        <taxon>Streptophyta</taxon>
        <taxon>Embryophyta</taxon>
        <taxon>Tracheophyta</taxon>
        <taxon>Spermatophyta</taxon>
        <taxon>Magnoliopsida</taxon>
        <taxon>eudicotyledons</taxon>
        <taxon>Gunneridae</taxon>
        <taxon>Pentapetalae</taxon>
        <taxon>asterids</taxon>
        <taxon>Ericales</taxon>
        <taxon>Ericaceae</taxon>
        <taxon>Ericoideae</taxon>
        <taxon>Rhodoreae</taxon>
        <taxon>Rhododendron</taxon>
    </lineage>
</organism>
<keyword evidence="4 5" id="KW-0472">Membrane</keyword>
<dbReference type="OrthoDB" id="1426517at2759"/>
<sequence length="211" mass="23659">MSDVKECTHHKEKRRRLLRRCCAGLLIFNFILLVLILIIWAILQPKKPQFIIQDATVYAFNVSAPNFITSSIQVTIYSRNPNDKIGVYYDKLDVFATYRSQQITYYTAIPSVYQGHKDVNVWSPFVSGVNVPVAPYNGASLSQDQAAGTVGLTFKIDGRVRFKVSSYISRRYHLHVKCPARIDFGGRSSSGVIVGSNAVKYQLTQSCGVTV</sequence>
<comment type="subcellular location">
    <subcellularLocation>
        <location evidence="1">Membrane</location>
        <topology evidence="1">Single-pass membrane protein</topology>
    </subcellularLocation>
</comment>
<feature type="transmembrane region" description="Helical" evidence="5">
    <location>
        <begin position="21"/>
        <end position="43"/>
    </location>
</feature>
<keyword evidence="2 5" id="KW-0812">Transmembrane</keyword>
<dbReference type="GO" id="GO:0005886">
    <property type="term" value="C:plasma membrane"/>
    <property type="evidence" value="ECO:0007669"/>
    <property type="project" value="TreeGrafter"/>
</dbReference>
<dbReference type="GO" id="GO:0098542">
    <property type="term" value="P:defense response to other organism"/>
    <property type="evidence" value="ECO:0007669"/>
    <property type="project" value="InterPro"/>
</dbReference>
<gene>
    <name evidence="7" type="ORF">C3L33_22794</name>
</gene>
<dbReference type="InterPro" id="IPR044839">
    <property type="entry name" value="NDR1-like"/>
</dbReference>
<evidence type="ECO:0000256" key="2">
    <source>
        <dbReference type="ARBA" id="ARBA00022692"/>
    </source>
</evidence>
<dbReference type="PANTHER" id="PTHR31415:SF51">
    <property type="entry name" value="LATE EMBRYOGENESIS ABUNDANT (LEA) HYDROXYPROLINE-RICH GLYCOPROTEIN FAMILY"/>
    <property type="match status" value="1"/>
</dbReference>
<feature type="non-terminal residue" evidence="7">
    <location>
        <position position="1"/>
    </location>
</feature>
<proteinExistence type="predicted"/>